<evidence type="ECO:0000313" key="1">
    <source>
        <dbReference type="EMBL" id="SDZ36347.1"/>
    </source>
</evidence>
<reference evidence="1 2" key="1">
    <citation type="submission" date="2016-10" db="EMBL/GenBank/DDBJ databases">
        <authorList>
            <person name="de Groot N.N."/>
        </authorList>
    </citation>
    <scope>NUCLEOTIDE SEQUENCE [LARGE SCALE GENOMIC DNA]</scope>
    <source>
        <strain evidence="1 2">CPCC 202699</strain>
    </source>
</reference>
<dbReference type="STRING" id="589385.SAMN05421504_113164"/>
<evidence type="ECO:0000313" key="2">
    <source>
        <dbReference type="Proteomes" id="UP000199515"/>
    </source>
</evidence>
<name>A0A1H3SF27_9PSEU</name>
<proteinExistence type="predicted"/>
<accession>A0A1H3SF27</accession>
<protein>
    <submittedName>
        <fullName evidence="1">Uncharacterized protein</fullName>
    </submittedName>
</protein>
<keyword evidence="2" id="KW-1185">Reference proteome</keyword>
<gene>
    <name evidence="1" type="ORF">SAMN05421504_113164</name>
</gene>
<organism evidence="1 2">
    <name type="scientific">Amycolatopsis xylanica</name>
    <dbReference type="NCBI Taxonomy" id="589385"/>
    <lineage>
        <taxon>Bacteria</taxon>
        <taxon>Bacillati</taxon>
        <taxon>Actinomycetota</taxon>
        <taxon>Actinomycetes</taxon>
        <taxon>Pseudonocardiales</taxon>
        <taxon>Pseudonocardiaceae</taxon>
        <taxon>Amycolatopsis</taxon>
    </lineage>
</organism>
<sequence>MVKSIYQAPEAIELGTFAAKTGFYWQGRYEIYWFLLSLT</sequence>
<dbReference type="EMBL" id="FNON01000013">
    <property type="protein sequence ID" value="SDZ36347.1"/>
    <property type="molecule type" value="Genomic_DNA"/>
</dbReference>
<dbReference type="Proteomes" id="UP000199515">
    <property type="component" value="Unassembled WGS sequence"/>
</dbReference>
<dbReference type="AlphaFoldDB" id="A0A1H3SF27"/>